<reference evidence="2" key="1">
    <citation type="submission" date="2018-02" db="EMBL/GenBank/DDBJ databases">
        <title>Rhizophora mucronata_Transcriptome.</title>
        <authorList>
            <person name="Meera S.P."/>
            <person name="Sreeshan A."/>
            <person name="Augustine A."/>
        </authorList>
    </citation>
    <scope>NUCLEOTIDE SEQUENCE</scope>
    <source>
        <tissue evidence="2">Leaf</tissue>
    </source>
</reference>
<protein>
    <submittedName>
        <fullName evidence="2">Uncharacterized protein</fullName>
    </submittedName>
</protein>
<feature type="transmembrane region" description="Helical" evidence="1">
    <location>
        <begin position="20"/>
        <end position="46"/>
    </location>
</feature>
<accession>A0A2P2MH30</accession>
<evidence type="ECO:0000313" key="2">
    <source>
        <dbReference type="EMBL" id="MBX29530.1"/>
    </source>
</evidence>
<keyword evidence="1" id="KW-0812">Transmembrane</keyword>
<evidence type="ECO:0000256" key="1">
    <source>
        <dbReference type="SAM" id="Phobius"/>
    </source>
</evidence>
<name>A0A2P2MH30_RHIMU</name>
<proteinExistence type="predicted"/>
<sequence length="62" mass="7570">MNFVSQVLRCPIYSLLLRGTLLLLMFCQANICHWIFQYLVLAFFILNRNVEEKHFWITDRYN</sequence>
<organism evidence="2">
    <name type="scientific">Rhizophora mucronata</name>
    <name type="common">Asiatic mangrove</name>
    <dbReference type="NCBI Taxonomy" id="61149"/>
    <lineage>
        <taxon>Eukaryota</taxon>
        <taxon>Viridiplantae</taxon>
        <taxon>Streptophyta</taxon>
        <taxon>Embryophyta</taxon>
        <taxon>Tracheophyta</taxon>
        <taxon>Spermatophyta</taxon>
        <taxon>Magnoliopsida</taxon>
        <taxon>eudicotyledons</taxon>
        <taxon>Gunneridae</taxon>
        <taxon>Pentapetalae</taxon>
        <taxon>rosids</taxon>
        <taxon>fabids</taxon>
        <taxon>Malpighiales</taxon>
        <taxon>Rhizophoraceae</taxon>
        <taxon>Rhizophora</taxon>
    </lineage>
</organism>
<keyword evidence="1" id="KW-1133">Transmembrane helix</keyword>
<dbReference type="EMBL" id="GGEC01049046">
    <property type="protein sequence ID" value="MBX29530.1"/>
    <property type="molecule type" value="Transcribed_RNA"/>
</dbReference>
<dbReference type="AlphaFoldDB" id="A0A2P2MH30"/>
<keyword evidence="1" id="KW-0472">Membrane</keyword>